<keyword evidence="6" id="KW-1185">Reference proteome</keyword>
<dbReference type="InterPro" id="IPR001584">
    <property type="entry name" value="Integrase_cat-core"/>
</dbReference>
<gene>
    <name evidence="3" type="ORF">C1SCF055_LOCUS16676</name>
</gene>
<dbReference type="Proteomes" id="UP001152797">
    <property type="component" value="Unassembled WGS sequence"/>
</dbReference>
<accession>A0A9P1FV53</accession>
<protein>
    <submittedName>
        <fullName evidence="5">Retrovirus-related Pol polyprotein from transposon TNT 1-94</fullName>
    </submittedName>
</protein>
<dbReference type="CDD" id="cd09272">
    <property type="entry name" value="RNase_HI_RT_Ty1"/>
    <property type="match status" value="1"/>
</dbReference>
<evidence type="ECO:0000259" key="2">
    <source>
        <dbReference type="PROSITE" id="PS50994"/>
    </source>
</evidence>
<dbReference type="EMBL" id="CAMXCT020001388">
    <property type="protein sequence ID" value="CAL1142988.1"/>
    <property type="molecule type" value="Genomic_DNA"/>
</dbReference>
<evidence type="ECO:0000313" key="5">
    <source>
        <dbReference type="EMBL" id="CAL4776925.1"/>
    </source>
</evidence>
<dbReference type="PANTHER" id="PTHR11439:SF509">
    <property type="entry name" value="RNA-DIRECTED DNA POLYMERASE"/>
    <property type="match status" value="1"/>
</dbReference>
<feature type="region of interest" description="Disordered" evidence="1">
    <location>
        <begin position="461"/>
        <end position="500"/>
    </location>
</feature>
<feature type="domain" description="Integrase catalytic" evidence="2">
    <location>
        <begin position="737"/>
        <end position="911"/>
    </location>
</feature>
<dbReference type="PANTHER" id="PTHR11439">
    <property type="entry name" value="GAG-POL-RELATED RETROTRANSPOSON"/>
    <property type="match status" value="1"/>
</dbReference>
<reference evidence="3" key="1">
    <citation type="submission" date="2022-10" db="EMBL/GenBank/DDBJ databases">
        <authorList>
            <person name="Chen Y."/>
            <person name="Dougan E. K."/>
            <person name="Chan C."/>
            <person name="Rhodes N."/>
            <person name="Thang M."/>
        </authorList>
    </citation>
    <scope>NUCLEOTIDE SEQUENCE</scope>
</reference>
<feature type="compositionally biased region" description="Basic and acidic residues" evidence="1">
    <location>
        <begin position="671"/>
        <end position="692"/>
    </location>
</feature>
<dbReference type="InterPro" id="IPR013103">
    <property type="entry name" value="RVT_2"/>
</dbReference>
<dbReference type="GO" id="GO:0015074">
    <property type="term" value="P:DNA integration"/>
    <property type="evidence" value="ECO:0007669"/>
    <property type="project" value="InterPro"/>
</dbReference>
<comment type="caution">
    <text evidence="3">The sequence shown here is derived from an EMBL/GenBank/DDBJ whole genome shotgun (WGS) entry which is preliminary data.</text>
</comment>
<name>A0A9P1FV53_9DINO</name>
<dbReference type="EMBL" id="CAMXCT010001388">
    <property type="protein sequence ID" value="CAI3989613.1"/>
    <property type="molecule type" value="Genomic_DNA"/>
</dbReference>
<dbReference type="EMBL" id="CAMXCT030001388">
    <property type="protein sequence ID" value="CAL4776925.1"/>
    <property type="molecule type" value="Genomic_DNA"/>
</dbReference>
<feature type="compositionally biased region" description="Low complexity" evidence="1">
    <location>
        <begin position="485"/>
        <end position="494"/>
    </location>
</feature>
<evidence type="ECO:0000256" key="1">
    <source>
        <dbReference type="SAM" id="MobiDB-lite"/>
    </source>
</evidence>
<feature type="region of interest" description="Disordered" evidence="1">
    <location>
        <begin position="1144"/>
        <end position="1169"/>
    </location>
</feature>
<evidence type="ECO:0000313" key="4">
    <source>
        <dbReference type="EMBL" id="CAL1142988.1"/>
    </source>
</evidence>
<proteinExistence type="predicted"/>
<dbReference type="Pfam" id="PF07727">
    <property type="entry name" value="RVT_2"/>
    <property type="match status" value="1"/>
</dbReference>
<dbReference type="PROSITE" id="PS50994">
    <property type="entry name" value="INTEGRASE"/>
    <property type="match status" value="1"/>
</dbReference>
<feature type="compositionally biased region" description="Polar residues" evidence="1">
    <location>
        <begin position="468"/>
        <end position="484"/>
    </location>
</feature>
<organism evidence="3">
    <name type="scientific">Cladocopium goreaui</name>
    <dbReference type="NCBI Taxonomy" id="2562237"/>
    <lineage>
        <taxon>Eukaryota</taxon>
        <taxon>Sar</taxon>
        <taxon>Alveolata</taxon>
        <taxon>Dinophyceae</taxon>
        <taxon>Suessiales</taxon>
        <taxon>Symbiodiniaceae</taxon>
        <taxon>Cladocopium</taxon>
    </lineage>
</organism>
<evidence type="ECO:0000313" key="3">
    <source>
        <dbReference type="EMBL" id="CAI3989613.1"/>
    </source>
</evidence>
<sequence length="2103" mass="232846">MAAGGDGGQQMDLQQLGTVLQQILAEQQQQRTRLDDLGQAVQGTGVAVQTTQQTTSTEQIVQQVVQQVQAGFAQGQQTNQDQMQQVAQSHLDTQNQIAQLAQTMTGLQTQLQQAVSADQFQQIGAAVQGIQTQMQHMQQGVSGHGGVATGGPAGVTATGGPGVNGPAPSTPVAGQSIPSFPIGTPPPAGTGAVPGAGAVPGLNPMYGGSGATGSQQYSAAVAYAIQQGGIDGRAIGKPTTYDPTSSKLSFQDWTDSIITLCDSTMPGIYEVLEWIVNSQPKTPLDVNALKLKFHHLDPLLLDYAESNVYAILTTYTGAHGEARSLVRQARRPNGAEAFRLLQVRFNPATLGRQRASLIRITNPTGHVAIDKLASEIVSWENRIVDYESRPGADKVSDSMRMAALIHMCPAKLQEHLQLNAVRFTTYLVGHLKEQCWHKSIKPLNAVDPQLKELQSQYARAAMEEYQRRTSPAQPSTPLPASTPISPTSPGHSSMSPPPPVQTGSLVIKRLCALSRRDQYIADRLDEMGRRAAQGDFRQLAWRMRQLRVGGRSFVVTIDSGAAASVCPPGAFPDEHHYPPDPNLQFVSASGDLVPELYKVRPVVMTEEGCLKETQFSVAQVNKILLSAAEITNRGHVIVLTPNGENSYIYDMETEEYMKICPILAALDEAADDGRQHEEVPQPKHLRLDHFGGEDEDDYEPSLGPEPEEKGDFELDAQDERHEEYEEDGIRLGLQGLDKARDVRPRIFMDYFYLGRKEEPNEALPLLAILDQATQRVFSVSLPMKGLGHQYNAAVVTKLIKILGHQHSVLKTDTERSLVALRTAVQQQLPNLSFEDATKGESQTNGPIESAVGRLQAQARTLKSALEFNYELAIPPRHPILCWLVDYCGTLLSRFQRGADGRTPYERSTGKAWKIKLPEFGECILYQPLKGERERGKLEAKFEKGIYLGIQEGTGMRWVGTPNGVVRTWTTKTLAEEDKWQAEVFESFVGLPWQLKMPVAREAGMKPAPDLELDIELPGQPEVPAVQVEKKQKGYIPRGVYIRRDVELKQYGYTDGCDGCDAAKHGLSHRQHSRACKKRISEQMAKTQEGQQRLDRIKEREEKFIVAYQQAEEKKKTLDAGDGKSSKAVKVAPDLEDILGDVAVPVADDDGGQGGPSDSQPSGVAVPVPDSDMEDEIEADDAGAHTAGGVEPWSVGGETSFKEAVREASLCETADMMMDEEIESRRLLLQVGAISRRDAYDFGRPAIVELFSPPRVTDYARRMRVGDGVAMDLTTMDEQGRPWNFSLEDCRQRATELVEWLDPDLLIGSPPCGPYSQLQALNENKMDPQKRAETLAEAEQHLEFCAEQYAKRHARQKLFLHEHPALAKSWKSEAIQRVENLPGVLRVTGDMCEQGMELEDDHGPGLAKKSTTYLTNSKFIAEELSKQCSNEPDALAVWRQTAYDVKRGQKVQRGGPAWSSVRRRVTLDLESGILLQDLKDVHNASPQELKFKLPEGCTAVETIFYFVRAGRKWHRHIPLMGGKAKQCEVYPNGLIRSILRGLRKHLRQKIPLSALDFGPVNQEQDLDLGLVEDWETFTDEVSGKALEKSMVMAARREEIEYAERYNVWTVVPVSEAYEVSGKAPIGTRWIDINKGDVERPAYRSRLVVQEVRQSNIEAIFAATPPLESVRMLLSLQRTGKEVDKKGRRKKVMFIDVRRAHWCAKIFRAVFVLLPEESGVGDGMCGRLNKAMYGCRDAAACWELEITDFFTCCGFAPGLGSPVLFCNPFRDLKVSIHGDDVTALGFEADLLWLKEKMLERYEIKFGGLLGPDSTDVQDVSLLNRLIHYGETETTIEADPRHVQIVIDELGLRDGKSVGTPGVAKADPDTTPLNDLDKKRFRSLTMRCNYLALDRPDINYAAKELARAMQQPTAGDWSGLKRLARFLLGRPRLIWRYPQQEEQLQLKIFTDSDDAGCLKTRKSTSCGCLFHGQHLLKFYRSTQHVIALSSGESEFYGGIKAGSTLLGALATMKDLGSEFDGVLVFDASAAKSMLSRRGHGKAKHIDRCYLWLQQRVQDGDLKLEKTGTKVNCADLGTKHLDSARVVDLVNMMNLEYADGEHRLALH</sequence>
<feature type="region of interest" description="Disordered" evidence="1">
    <location>
        <begin position="671"/>
        <end position="710"/>
    </location>
</feature>
<evidence type="ECO:0000313" key="6">
    <source>
        <dbReference type="Proteomes" id="UP001152797"/>
    </source>
</evidence>
<reference evidence="4" key="2">
    <citation type="submission" date="2024-04" db="EMBL/GenBank/DDBJ databases">
        <authorList>
            <person name="Chen Y."/>
            <person name="Shah S."/>
            <person name="Dougan E. K."/>
            <person name="Thang M."/>
            <person name="Chan C."/>
        </authorList>
    </citation>
    <scope>NUCLEOTIDE SEQUENCE [LARGE SCALE GENOMIC DNA]</scope>
</reference>
<dbReference type="OrthoDB" id="423906at2759"/>